<sequence length="233" mass="26315">MAENFIGIASKKLTETLHFLFNLGGQAMNKIDEVFPPQTRSETLQRWTDVGETFIFMALQKIKEGLLLLFHLVETSWSGSTPNRLIKLGASVVLAVAVGWMFLGKGKGKGKTMKAPGRDYRISRRSFEKNPKGYFRNLHENVPCEELKRNKADYVRRLGCPFGVEGDEDEVEEIVRMCSFENLSIMEVNKSEELVPHGTFTYKSFFREGQGSAIVSDVSEMDIVRDASSSARF</sequence>
<dbReference type="PANTHER" id="PTHR33333:SF32">
    <property type="entry name" value="PSAD1"/>
    <property type="match status" value="1"/>
</dbReference>
<protein>
    <submittedName>
        <fullName evidence="1">Cytosolic sulfotransferase 12</fullName>
    </submittedName>
</protein>
<dbReference type="SUPFAM" id="SSF52540">
    <property type="entry name" value="P-loop containing nucleoside triphosphate hydrolases"/>
    <property type="match status" value="1"/>
</dbReference>
<dbReference type="AlphaFoldDB" id="A0AAV9BA06"/>
<dbReference type="EMBL" id="JAUJYN010000004">
    <property type="protein sequence ID" value="KAK1273152.1"/>
    <property type="molecule type" value="Genomic_DNA"/>
</dbReference>
<proteinExistence type="predicted"/>
<organism evidence="1 2">
    <name type="scientific">Acorus gramineus</name>
    <name type="common">Dwarf sweet flag</name>
    <dbReference type="NCBI Taxonomy" id="55184"/>
    <lineage>
        <taxon>Eukaryota</taxon>
        <taxon>Viridiplantae</taxon>
        <taxon>Streptophyta</taxon>
        <taxon>Embryophyta</taxon>
        <taxon>Tracheophyta</taxon>
        <taxon>Spermatophyta</taxon>
        <taxon>Magnoliopsida</taxon>
        <taxon>Liliopsida</taxon>
        <taxon>Acoraceae</taxon>
        <taxon>Acorus</taxon>
    </lineage>
</organism>
<accession>A0AAV9BA06</accession>
<evidence type="ECO:0000313" key="2">
    <source>
        <dbReference type="Proteomes" id="UP001179952"/>
    </source>
</evidence>
<dbReference type="PANTHER" id="PTHR33333">
    <property type="entry name" value="ERYTHROCYTE MEMBRANE PROTEIN 1-LIKE"/>
    <property type="match status" value="1"/>
</dbReference>
<reference evidence="1" key="2">
    <citation type="submission" date="2023-06" db="EMBL/GenBank/DDBJ databases">
        <authorList>
            <person name="Ma L."/>
            <person name="Liu K.-W."/>
            <person name="Li Z."/>
            <person name="Hsiao Y.-Y."/>
            <person name="Qi Y."/>
            <person name="Fu T."/>
            <person name="Tang G."/>
            <person name="Zhang D."/>
            <person name="Sun W.-H."/>
            <person name="Liu D.-K."/>
            <person name="Li Y."/>
            <person name="Chen G.-Z."/>
            <person name="Liu X.-D."/>
            <person name="Liao X.-Y."/>
            <person name="Jiang Y.-T."/>
            <person name="Yu X."/>
            <person name="Hao Y."/>
            <person name="Huang J."/>
            <person name="Zhao X.-W."/>
            <person name="Ke S."/>
            <person name="Chen Y.-Y."/>
            <person name="Wu W.-L."/>
            <person name="Hsu J.-L."/>
            <person name="Lin Y.-F."/>
            <person name="Huang M.-D."/>
            <person name="Li C.-Y."/>
            <person name="Huang L."/>
            <person name="Wang Z.-W."/>
            <person name="Zhao X."/>
            <person name="Zhong W.-Y."/>
            <person name="Peng D.-H."/>
            <person name="Ahmad S."/>
            <person name="Lan S."/>
            <person name="Zhang J.-S."/>
            <person name="Tsai W.-C."/>
            <person name="Van De Peer Y."/>
            <person name="Liu Z.-J."/>
        </authorList>
    </citation>
    <scope>NUCLEOTIDE SEQUENCE</scope>
    <source>
        <strain evidence="1">SCP</strain>
        <tissue evidence="1">Leaves</tissue>
    </source>
</reference>
<dbReference type="Gene3D" id="3.40.50.300">
    <property type="entry name" value="P-loop containing nucleotide triphosphate hydrolases"/>
    <property type="match status" value="1"/>
</dbReference>
<keyword evidence="2" id="KW-1185">Reference proteome</keyword>
<dbReference type="Proteomes" id="UP001179952">
    <property type="component" value="Unassembled WGS sequence"/>
</dbReference>
<evidence type="ECO:0000313" key="1">
    <source>
        <dbReference type="EMBL" id="KAK1273152.1"/>
    </source>
</evidence>
<dbReference type="InterPro" id="IPR039926">
    <property type="entry name" value="Egg_app_1"/>
</dbReference>
<name>A0AAV9BA06_ACOGR</name>
<gene>
    <name evidence="1" type="ORF">QJS04_geneDACA018340</name>
</gene>
<reference evidence="1" key="1">
    <citation type="journal article" date="2023" name="Nat. Commun.">
        <title>Diploid and tetraploid genomes of Acorus and the evolution of monocots.</title>
        <authorList>
            <person name="Ma L."/>
            <person name="Liu K.W."/>
            <person name="Li Z."/>
            <person name="Hsiao Y.Y."/>
            <person name="Qi Y."/>
            <person name="Fu T."/>
            <person name="Tang G.D."/>
            <person name="Zhang D."/>
            <person name="Sun W.H."/>
            <person name="Liu D.K."/>
            <person name="Li Y."/>
            <person name="Chen G.Z."/>
            <person name="Liu X.D."/>
            <person name="Liao X.Y."/>
            <person name="Jiang Y.T."/>
            <person name="Yu X."/>
            <person name="Hao Y."/>
            <person name="Huang J."/>
            <person name="Zhao X.W."/>
            <person name="Ke S."/>
            <person name="Chen Y.Y."/>
            <person name="Wu W.L."/>
            <person name="Hsu J.L."/>
            <person name="Lin Y.F."/>
            <person name="Huang M.D."/>
            <person name="Li C.Y."/>
            <person name="Huang L."/>
            <person name="Wang Z.W."/>
            <person name="Zhao X."/>
            <person name="Zhong W.Y."/>
            <person name="Peng D.H."/>
            <person name="Ahmad S."/>
            <person name="Lan S."/>
            <person name="Zhang J.S."/>
            <person name="Tsai W.C."/>
            <person name="Van de Peer Y."/>
            <person name="Liu Z.J."/>
        </authorList>
    </citation>
    <scope>NUCLEOTIDE SEQUENCE</scope>
    <source>
        <strain evidence="1">SCP</strain>
    </source>
</reference>
<dbReference type="InterPro" id="IPR027417">
    <property type="entry name" value="P-loop_NTPase"/>
</dbReference>
<comment type="caution">
    <text evidence="1">The sequence shown here is derived from an EMBL/GenBank/DDBJ whole genome shotgun (WGS) entry which is preliminary data.</text>
</comment>